<dbReference type="InterPro" id="IPR011990">
    <property type="entry name" value="TPR-like_helical_dom_sf"/>
</dbReference>
<dbReference type="Proteomes" id="UP000606193">
    <property type="component" value="Unassembled WGS sequence"/>
</dbReference>
<proteinExistence type="predicted"/>
<keyword evidence="2" id="KW-1185">Reference proteome</keyword>
<dbReference type="RefSeq" id="WP_118679497.1">
    <property type="nucleotide sequence ID" value="NZ_JACRSX010000001.1"/>
</dbReference>
<accession>A0ABR7MYF1</accession>
<gene>
    <name evidence="1" type="ORF">H8704_01955</name>
</gene>
<protein>
    <submittedName>
        <fullName evidence="1">Uncharacterized protein</fullName>
    </submittedName>
</protein>
<reference evidence="1 2" key="1">
    <citation type="submission" date="2020-08" db="EMBL/GenBank/DDBJ databases">
        <title>Genome public.</title>
        <authorList>
            <person name="Liu C."/>
            <person name="Sun Q."/>
        </authorList>
    </citation>
    <scope>NUCLEOTIDE SEQUENCE [LARGE SCALE GENOMIC DNA]</scope>
    <source>
        <strain evidence="1 2">NSJ-37</strain>
    </source>
</reference>
<dbReference type="Gene3D" id="1.25.40.10">
    <property type="entry name" value="Tetratricopeptide repeat domain"/>
    <property type="match status" value="1"/>
</dbReference>
<evidence type="ECO:0000313" key="2">
    <source>
        <dbReference type="Proteomes" id="UP000606193"/>
    </source>
</evidence>
<name>A0ABR7MYF1_9FIRM</name>
<sequence length="203" mass="23468">MPIILIFFILFIIWVNVKTKRGATDNSKWDTSYWEKEREANFVRKKDISNLDYITISEDELPFSDTAGGEEKYRQDEVRRTLSCKILNLSGMSNADIKLAYGTANFPELSMYDQNYILLIRNLGLWGSYLHHNCEGQDTRAKIILERALSLGSDIKDTYVSLAEIYLAEHHPEKVQELIRQVEASDFDLKDSLLRALNELLPD</sequence>
<organism evidence="1 2">
    <name type="scientific">Jutongia huaianensis</name>
    <dbReference type="NCBI Taxonomy" id="2763668"/>
    <lineage>
        <taxon>Bacteria</taxon>
        <taxon>Bacillati</taxon>
        <taxon>Bacillota</taxon>
        <taxon>Clostridia</taxon>
        <taxon>Lachnospirales</taxon>
        <taxon>Lachnospiraceae</taxon>
        <taxon>Jutongia</taxon>
    </lineage>
</organism>
<evidence type="ECO:0000313" key="1">
    <source>
        <dbReference type="EMBL" id="MBC8561406.1"/>
    </source>
</evidence>
<comment type="caution">
    <text evidence="1">The sequence shown here is derived from an EMBL/GenBank/DDBJ whole genome shotgun (WGS) entry which is preliminary data.</text>
</comment>
<dbReference type="EMBL" id="JACRSX010000001">
    <property type="protein sequence ID" value="MBC8561406.1"/>
    <property type="molecule type" value="Genomic_DNA"/>
</dbReference>